<dbReference type="EMBL" id="LR778175">
    <property type="protein sequence ID" value="CAB1274215.1"/>
    <property type="molecule type" value="Genomic_DNA"/>
</dbReference>
<dbReference type="PANTHER" id="PTHR18640:SF5">
    <property type="entry name" value="SODIUM_BILE ACID COTRANSPORTER 7"/>
    <property type="match status" value="1"/>
</dbReference>
<dbReference type="PIRSF" id="PIRSF026166">
    <property type="entry name" value="UCP026166"/>
    <property type="match status" value="1"/>
</dbReference>
<gene>
    <name evidence="2" type="primary">yfeH</name>
    <name evidence="2" type="ORF">NSCAC_0057</name>
</gene>
<dbReference type="RefSeq" id="WP_197744467.1">
    <property type="nucleotide sequence ID" value="NZ_LR778175.1"/>
</dbReference>
<organism evidence="2 3">
    <name type="scientific">Candidatus Nitrosacidococcus tergens</name>
    <dbReference type="NCBI Taxonomy" id="553981"/>
    <lineage>
        <taxon>Bacteria</taxon>
        <taxon>Pseudomonadati</taxon>
        <taxon>Pseudomonadota</taxon>
        <taxon>Gammaproteobacteria</taxon>
        <taxon>Chromatiales</taxon>
        <taxon>Chromatiaceae</taxon>
        <taxon>Candidatus Nitrosacidococcus</taxon>
    </lineage>
</organism>
<dbReference type="KEGG" id="ntg:NSCAC_0057"/>
<dbReference type="AlphaFoldDB" id="A0A7G1Q787"/>
<dbReference type="InterPro" id="IPR016833">
    <property type="entry name" value="Put_Na-Bile_cotransptr"/>
</dbReference>
<keyword evidence="3" id="KW-1185">Reference proteome</keyword>
<feature type="transmembrane region" description="Helical" evidence="1">
    <location>
        <begin position="132"/>
        <end position="154"/>
    </location>
</feature>
<keyword evidence="1" id="KW-0812">Transmembrane</keyword>
<feature type="transmembrane region" description="Helical" evidence="1">
    <location>
        <begin position="98"/>
        <end position="120"/>
    </location>
</feature>
<feature type="transmembrane region" description="Helical" evidence="1">
    <location>
        <begin position="7"/>
        <end position="28"/>
    </location>
</feature>
<sequence>MLKLLRLLFSGLTLLLIGIVIFATLFPISGSDAVILEQITTFAIVLLFFMHGAKLSRSAIVAGITHWRLHSLIFIFTFGIFPLIGFITLPFIEPLIGFSLSVGVLFLCTLPSTVQSAIAFTSIARGNVPAAICNASASSIIGIVLTPLIFSLMVEVHPNENQPLLTPIIEISEKLLLPFLIGHLMRPLIGNFVETHARLVHSIDQTSILLIVYSAFNESVINGIWHQIPMESLFILTITCSILLAIVLTATTWLAHYFHFNKEDEITIVFCGSKKSLASGVPIAQVMFGGGSSAITIGPILLPIMIFHQIQLMVCAALAEHYAARLE</sequence>
<accession>A0A7G1Q787</accession>
<feature type="transmembrane region" description="Helical" evidence="1">
    <location>
        <begin position="233"/>
        <end position="255"/>
    </location>
</feature>
<dbReference type="GO" id="GO:0005886">
    <property type="term" value="C:plasma membrane"/>
    <property type="evidence" value="ECO:0007669"/>
    <property type="project" value="TreeGrafter"/>
</dbReference>
<evidence type="ECO:0000313" key="2">
    <source>
        <dbReference type="EMBL" id="CAB1274215.1"/>
    </source>
</evidence>
<dbReference type="Proteomes" id="UP000516072">
    <property type="component" value="Chromosome"/>
</dbReference>
<keyword evidence="1" id="KW-0472">Membrane</keyword>
<proteinExistence type="predicted"/>
<dbReference type="InterPro" id="IPR038770">
    <property type="entry name" value="Na+/solute_symporter_sf"/>
</dbReference>
<reference evidence="2 3" key="1">
    <citation type="submission" date="2020-03" db="EMBL/GenBank/DDBJ databases">
        <authorList>
            <person name="Picone N."/>
        </authorList>
    </citation>
    <scope>NUCLEOTIDE SEQUENCE [LARGE SCALE GENOMIC DNA]</scope>
    <source>
        <strain evidence="2">NSCAC1</strain>
    </source>
</reference>
<name>A0A7G1Q787_9GAMM</name>
<evidence type="ECO:0000256" key="1">
    <source>
        <dbReference type="SAM" id="Phobius"/>
    </source>
</evidence>
<protein>
    <submittedName>
        <fullName evidence="2">Putative sodium/bile acid symporter family (MazG-like)</fullName>
    </submittedName>
</protein>
<dbReference type="Gene3D" id="1.20.1530.20">
    <property type="match status" value="1"/>
</dbReference>
<dbReference type="PANTHER" id="PTHR18640">
    <property type="entry name" value="SOLUTE CARRIER FAMILY 10 MEMBER 7"/>
    <property type="match status" value="1"/>
</dbReference>
<dbReference type="Pfam" id="PF13593">
    <property type="entry name" value="SBF_like"/>
    <property type="match status" value="1"/>
</dbReference>
<keyword evidence="1" id="KW-1133">Transmembrane helix</keyword>
<feature type="transmembrane region" description="Helical" evidence="1">
    <location>
        <begin position="34"/>
        <end position="51"/>
    </location>
</feature>
<evidence type="ECO:0000313" key="3">
    <source>
        <dbReference type="Proteomes" id="UP000516072"/>
    </source>
</evidence>
<feature type="transmembrane region" description="Helical" evidence="1">
    <location>
        <begin position="72"/>
        <end position="92"/>
    </location>
</feature>